<evidence type="ECO:0000259" key="7">
    <source>
        <dbReference type="PROSITE" id="PS50020"/>
    </source>
</evidence>
<dbReference type="SUPFAM" id="SSF51045">
    <property type="entry name" value="WW domain"/>
    <property type="match status" value="1"/>
</dbReference>
<dbReference type="InterPro" id="IPR051583">
    <property type="entry name" value="YAP1"/>
</dbReference>
<feature type="region of interest" description="Disordered" evidence="6">
    <location>
        <begin position="488"/>
        <end position="515"/>
    </location>
</feature>
<evidence type="ECO:0000313" key="9">
    <source>
        <dbReference type="Proteomes" id="UP000620124"/>
    </source>
</evidence>
<evidence type="ECO:0000256" key="5">
    <source>
        <dbReference type="SAM" id="Coils"/>
    </source>
</evidence>
<feature type="region of interest" description="Disordered" evidence="6">
    <location>
        <begin position="1018"/>
        <end position="1076"/>
    </location>
</feature>
<dbReference type="SMART" id="SM00456">
    <property type="entry name" value="WW"/>
    <property type="match status" value="1"/>
</dbReference>
<keyword evidence="4" id="KW-0539">Nucleus</keyword>
<evidence type="ECO:0000256" key="3">
    <source>
        <dbReference type="ARBA" id="ARBA00022490"/>
    </source>
</evidence>
<dbReference type="EMBL" id="JACAZI010000033">
    <property type="protein sequence ID" value="KAF7330374.1"/>
    <property type="molecule type" value="Genomic_DNA"/>
</dbReference>
<evidence type="ECO:0000256" key="6">
    <source>
        <dbReference type="SAM" id="MobiDB-lite"/>
    </source>
</evidence>
<evidence type="ECO:0000256" key="4">
    <source>
        <dbReference type="ARBA" id="ARBA00023242"/>
    </source>
</evidence>
<dbReference type="GO" id="GO:0005634">
    <property type="term" value="C:nucleus"/>
    <property type="evidence" value="ECO:0007669"/>
    <property type="project" value="UniProtKB-SubCell"/>
</dbReference>
<name>A0A8H6WXD8_9AGAR</name>
<dbReference type="GO" id="GO:0003713">
    <property type="term" value="F:transcription coactivator activity"/>
    <property type="evidence" value="ECO:0007669"/>
    <property type="project" value="TreeGrafter"/>
</dbReference>
<proteinExistence type="predicted"/>
<dbReference type="PANTHER" id="PTHR17616:SF8">
    <property type="entry name" value="TRANSCRIPTIONAL COACTIVATOR YORKIE"/>
    <property type="match status" value="1"/>
</dbReference>
<dbReference type="PROSITE" id="PS01159">
    <property type="entry name" value="WW_DOMAIN_1"/>
    <property type="match status" value="1"/>
</dbReference>
<feature type="compositionally biased region" description="Polar residues" evidence="6">
    <location>
        <begin position="166"/>
        <end position="177"/>
    </location>
</feature>
<organism evidence="8 9">
    <name type="scientific">Mycena venus</name>
    <dbReference type="NCBI Taxonomy" id="2733690"/>
    <lineage>
        <taxon>Eukaryota</taxon>
        <taxon>Fungi</taxon>
        <taxon>Dikarya</taxon>
        <taxon>Basidiomycota</taxon>
        <taxon>Agaricomycotina</taxon>
        <taxon>Agaricomycetes</taxon>
        <taxon>Agaricomycetidae</taxon>
        <taxon>Agaricales</taxon>
        <taxon>Marasmiineae</taxon>
        <taxon>Mycenaceae</taxon>
        <taxon>Mycena</taxon>
    </lineage>
</organism>
<dbReference type="Gene3D" id="2.20.70.10">
    <property type="match status" value="1"/>
</dbReference>
<dbReference type="Proteomes" id="UP000620124">
    <property type="component" value="Unassembled WGS sequence"/>
</dbReference>
<protein>
    <recommendedName>
        <fullName evidence="7">WW domain-containing protein</fullName>
    </recommendedName>
</protein>
<dbReference type="GO" id="GO:0035329">
    <property type="term" value="P:hippo signaling"/>
    <property type="evidence" value="ECO:0007669"/>
    <property type="project" value="TreeGrafter"/>
</dbReference>
<sequence length="1162" mass="132034">MLGTSPDISTDAEKKKALQKDIKALREEYNKDIAEIIHNSLEKYSKAFEVRLGDLRQGLEKTISHEGDRVIDYLEHGGPLSRIKDPIIYHIWRDQGWKGSAKTRPLVLAVRDYLVERARRSRMVALKRRDGPRDERLSVISAETTNKSTSSSATEPINAFRKSSDAKPNQPTAFNNPENMLKDATVAMGTGDKDVEADMTRVLPDSWMIEFLQVKHLRSVQHVLDIDSSGFTTIFEVNYFTDARPKDWSLPRWISYWAIGWQIFATKFCDQIEDIFGQMSLLRPKIRACMPTNTLYVNNYMEGVWEIVTTLVSSFERCDPRAVWLEEKFASYVETQEQILEARLQKTQYSIDGETINLLLGDERIEHVVFMLLVLLMRRHLAKMHLCVTRKIHPSELEDDVQTVTTVVGAVWDRFALLKDLIEHKQTADLQRTFNGLACGLFKNYWSWNGRANRRYFMEHDVSTGRSSDTLRDLAPKPDILVRETEAQQILSSSPPPIPSPPIPTSSVSDPTEPNNSAFESISGDWYGYFWTETQKPYGFMAHLSLRELDRREGPWTYVKGVCTLFDGQTGDLLVVFSTDEFQEPKDLDLYIWLREEFDTRIVLSRDRNTMTGKYKRGFFTTDEADAAGSLFFMKALEQQGAEGFQRAHLMCIRPLVRNLDSKELWKYACNAVLDKIRRQSSTRLSKLRRALQLRRALHLMWEAYLKPMSGSQQIYGALSFDDLAELRALYTQYDQTSGHDFLGSGEYCDNCEYYLRRTRVTCLDCIDQENPRNTIDFCYKSECAASTDIPGRRGIMHYRWHLMVLTRDEFLLKDYYLVKQRSVYAAKRARDVYEDASGRLGAFEGRDSLRCIKCEEPISTPCWYCTECSSDSEKPFICVSCETKVTEMDPWDFKEYQNRQDVVQYIDANNSSEGSASTEPPTSDAPAAVISAPTSDVEPVSVVEVPLSGEASDSGEKPISDAPAAVAKGEPQTGYADVPLPLGWEERRTPEGRPYFVDHRTRTTTWVDPRCNGVQAATVPAAPPYGEGPVSVEEAGEPSISNALAAEAQAPVETPPPDPREATVNPAPEPAPKKAAWHDPYHLLVYVAAETKPEEDSVDLVEHWRKIHERMDAFTQRVDNLAQRMEAVESLLGQNSGAAAVQERLIQRLEELLSSGSETKK</sequence>
<feature type="domain" description="WW" evidence="7">
    <location>
        <begin position="979"/>
        <end position="1012"/>
    </location>
</feature>
<evidence type="ECO:0000256" key="1">
    <source>
        <dbReference type="ARBA" id="ARBA00004123"/>
    </source>
</evidence>
<gene>
    <name evidence="8" type="ORF">MVEN_02475800</name>
</gene>
<keyword evidence="5" id="KW-0175">Coiled coil</keyword>
<dbReference type="GO" id="GO:0005737">
    <property type="term" value="C:cytoplasm"/>
    <property type="evidence" value="ECO:0007669"/>
    <property type="project" value="UniProtKB-SubCell"/>
</dbReference>
<dbReference type="Pfam" id="PF00397">
    <property type="entry name" value="WW"/>
    <property type="match status" value="1"/>
</dbReference>
<dbReference type="InterPro" id="IPR001202">
    <property type="entry name" value="WW_dom"/>
</dbReference>
<feature type="region of interest" description="Disordered" evidence="6">
    <location>
        <begin position="949"/>
        <end position="991"/>
    </location>
</feature>
<feature type="coiled-coil region" evidence="5">
    <location>
        <begin position="8"/>
        <end position="35"/>
    </location>
</feature>
<keyword evidence="9" id="KW-1185">Reference proteome</keyword>
<dbReference type="AlphaFoldDB" id="A0A8H6WXD8"/>
<keyword evidence="3" id="KW-0963">Cytoplasm</keyword>
<dbReference type="InterPro" id="IPR036020">
    <property type="entry name" value="WW_dom_sf"/>
</dbReference>
<comment type="subcellular location">
    <subcellularLocation>
        <location evidence="2">Cytoplasm</location>
    </subcellularLocation>
    <subcellularLocation>
        <location evidence="1">Nucleus</location>
    </subcellularLocation>
</comment>
<dbReference type="GO" id="GO:0045944">
    <property type="term" value="P:positive regulation of transcription by RNA polymerase II"/>
    <property type="evidence" value="ECO:0007669"/>
    <property type="project" value="TreeGrafter"/>
</dbReference>
<feature type="compositionally biased region" description="Pro residues" evidence="6">
    <location>
        <begin position="494"/>
        <end position="504"/>
    </location>
</feature>
<dbReference type="PANTHER" id="PTHR17616">
    <property type="entry name" value="YES-ASSOCIATED PROTEIN YAP1 FAMILY MEMBER"/>
    <property type="match status" value="1"/>
</dbReference>
<dbReference type="CDD" id="cd00201">
    <property type="entry name" value="WW"/>
    <property type="match status" value="1"/>
</dbReference>
<evidence type="ECO:0000256" key="2">
    <source>
        <dbReference type="ARBA" id="ARBA00004496"/>
    </source>
</evidence>
<dbReference type="OrthoDB" id="3045089at2759"/>
<accession>A0A8H6WXD8</accession>
<reference evidence="8" key="1">
    <citation type="submission" date="2020-05" db="EMBL/GenBank/DDBJ databases">
        <title>Mycena genomes resolve the evolution of fungal bioluminescence.</title>
        <authorList>
            <person name="Tsai I.J."/>
        </authorList>
    </citation>
    <scope>NUCLEOTIDE SEQUENCE</scope>
    <source>
        <strain evidence="8">CCC161011</strain>
    </source>
</reference>
<comment type="caution">
    <text evidence="8">The sequence shown here is derived from an EMBL/GenBank/DDBJ whole genome shotgun (WGS) entry which is preliminary data.</text>
</comment>
<feature type="region of interest" description="Disordered" evidence="6">
    <location>
        <begin position="144"/>
        <end position="177"/>
    </location>
</feature>
<dbReference type="PROSITE" id="PS50020">
    <property type="entry name" value="WW_DOMAIN_2"/>
    <property type="match status" value="1"/>
</dbReference>
<evidence type="ECO:0000313" key="8">
    <source>
        <dbReference type="EMBL" id="KAF7330374.1"/>
    </source>
</evidence>
<feature type="compositionally biased region" description="Polar residues" evidence="6">
    <location>
        <begin position="144"/>
        <end position="155"/>
    </location>
</feature>